<evidence type="ECO:0000313" key="1">
    <source>
        <dbReference type="EMBL" id="CEL00300.1"/>
    </source>
</evidence>
<dbReference type="AlphaFoldDB" id="A0A0B7C791"/>
<sequence>MNVSVPSYGLEFSPTDDDSAPTSFKLSIVRPISSRFGGDKAKPRSALGS</sequence>
<proteinExistence type="predicted"/>
<feature type="non-terminal residue" evidence="1">
    <location>
        <position position="49"/>
    </location>
</feature>
<accession>A0A0B7C791</accession>
<gene>
    <name evidence="1" type="primary">ORF223360</name>
</gene>
<protein>
    <submittedName>
        <fullName evidence="1">Uncharacterized protein</fullName>
    </submittedName>
</protein>
<reference evidence="1" key="1">
    <citation type="submission" date="2014-12" db="EMBL/GenBank/DDBJ databases">
        <title>Insight into the proteome of Arion vulgaris.</title>
        <authorList>
            <person name="Aradska J."/>
            <person name="Bulat T."/>
            <person name="Smidak R."/>
            <person name="Sarate P."/>
            <person name="Gangsoo J."/>
            <person name="Sialana F."/>
            <person name="Bilban M."/>
            <person name="Lubec G."/>
        </authorList>
    </citation>
    <scope>NUCLEOTIDE SEQUENCE</scope>
    <source>
        <tissue evidence="1">Skin</tissue>
    </source>
</reference>
<name>A0A0B7C791_9EUPU</name>
<dbReference type="EMBL" id="HACG01053429">
    <property type="protein sequence ID" value="CEL00300.1"/>
    <property type="molecule type" value="Transcribed_RNA"/>
</dbReference>
<organism evidence="1">
    <name type="scientific">Arion vulgaris</name>
    <dbReference type="NCBI Taxonomy" id="1028688"/>
    <lineage>
        <taxon>Eukaryota</taxon>
        <taxon>Metazoa</taxon>
        <taxon>Spiralia</taxon>
        <taxon>Lophotrochozoa</taxon>
        <taxon>Mollusca</taxon>
        <taxon>Gastropoda</taxon>
        <taxon>Heterobranchia</taxon>
        <taxon>Euthyneura</taxon>
        <taxon>Panpulmonata</taxon>
        <taxon>Eupulmonata</taxon>
        <taxon>Stylommatophora</taxon>
        <taxon>Helicina</taxon>
        <taxon>Arionoidea</taxon>
        <taxon>Arionidae</taxon>
        <taxon>Arion</taxon>
    </lineage>
</organism>